<dbReference type="CDD" id="cd07377">
    <property type="entry name" value="WHTH_GntR"/>
    <property type="match status" value="1"/>
</dbReference>
<dbReference type="RefSeq" id="WP_145691973.1">
    <property type="nucleotide sequence ID" value="NZ_VLJT01000021.1"/>
</dbReference>
<dbReference type="SMART" id="SM00895">
    <property type="entry name" value="FCD"/>
    <property type="match status" value="1"/>
</dbReference>
<sequence length="232" mass="25989">MTAAGVKKPKRSTTLEQAYNAILESICNGDIPPGAPLRLQELSTTLGMSMMPIREALRQLEAIGVIEMTPHKGARVREISTDDLIDTYRTRITLEGILCSRAAENFDADDEAAAREALERQRIALEDGDIVEARIAHKDFHYAIYRAAGSVWMLRSIDPTWLNSERYRVTSEQDGDQLTLRREEHERMLAACVAHRPKQARQALRTHLISTVAHLDKNLAKRLDILTAGACC</sequence>
<dbReference type="EMBL" id="VLJT01000021">
    <property type="protein sequence ID" value="TWH16469.1"/>
    <property type="molecule type" value="Genomic_DNA"/>
</dbReference>
<dbReference type="InterPro" id="IPR008920">
    <property type="entry name" value="TF_FadR/GntR_C"/>
</dbReference>
<dbReference type="Gene3D" id="1.20.120.530">
    <property type="entry name" value="GntR ligand-binding domain-like"/>
    <property type="match status" value="1"/>
</dbReference>
<comment type="caution">
    <text evidence="5">The sequence shown here is derived from an EMBL/GenBank/DDBJ whole genome shotgun (WGS) entry which is preliminary data.</text>
</comment>
<evidence type="ECO:0000313" key="5">
    <source>
        <dbReference type="EMBL" id="TWH16469.1"/>
    </source>
</evidence>
<evidence type="ECO:0000259" key="4">
    <source>
        <dbReference type="PROSITE" id="PS50949"/>
    </source>
</evidence>
<protein>
    <submittedName>
        <fullName evidence="5">DNA-binding GntR family transcriptional regulator</fullName>
    </submittedName>
</protein>
<feature type="domain" description="HTH gntR-type" evidence="4">
    <location>
        <begin position="12"/>
        <end position="79"/>
    </location>
</feature>
<dbReference type="AlphaFoldDB" id="A0A562E3F6"/>
<keyword evidence="1" id="KW-0805">Transcription regulation</keyword>
<dbReference type="SUPFAM" id="SSF48008">
    <property type="entry name" value="GntR ligand-binding domain-like"/>
    <property type="match status" value="1"/>
</dbReference>
<dbReference type="PANTHER" id="PTHR43537:SF24">
    <property type="entry name" value="GLUCONATE OPERON TRANSCRIPTIONAL REPRESSOR"/>
    <property type="match status" value="1"/>
</dbReference>
<keyword evidence="3" id="KW-0804">Transcription</keyword>
<evidence type="ECO:0000256" key="3">
    <source>
        <dbReference type="ARBA" id="ARBA00023163"/>
    </source>
</evidence>
<dbReference type="Pfam" id="PF00392">
    <property type="entry name" value="GntR"/>
    <property type="match status" value="1"/>
</dbReference>
<dbReference type="SMART" id="SM00345">
    <property type="entry name" value="HTH_GNTR"/>
    <property type="match status" value="1"/>
</dbReference>
<dbReference type="InterPro" id="IPR036388">
    <property type="entry name" value="WH-like_DNA-bd_sf"/>
</dbReference>
<organism evidence="5 6">
    <name type="scientific">Rhodococcus rhodochrous J45</name>
    <dbReference type="NCBI Taxonomy" id="935266"/>
    <lineage>
        <taxon>Bacteria</taxon>
        <taxon>Bacillati</taxon>
        <taxon>Actinomycetota</taxon>
        <taxon>Actinomycetes</taxon>
        <taxon>Mycobacteriales</taxon>
        <taxon>Nocardiaceae</taxon>
        <taxon>Rhodococcus</taxon>
    </lineage>
</organism>
<dbReference type="InterPro" id="IPR011711">
    <property type="entry name" value="GntR_C"/>
</dbReference>
<dbReference type="GO" id="GO:0003700">
    <property type="term" value="F:DNA-binding transcription factor activity"/>
    <property type="evidence" value="ECO:0007669"/>
    <property type="project" value="InterPro"/>
</dbReference>
<accession>A0A562E3F6</accession>
<dbReference type="Pfam" id="PF07729">
    <property type="entry name" value="FCD"/>
    <property type="match status" value="1"/>
</dbReference>
<reference evidence="5 6" key="1">
    <citation type="submission" date="2019-07" db="EMBL/GenBank/DDBJ databases">
        <title>Genome sequencing of lignin-degrading bacterial isolates.</title>
        <authorList>
            <person name="Gladden J."/>
        </authorList>
    </citation>
    <scope>NUCLEOTIDE SEQUENCE [LARGE SCALE GENOMIC DNA]</scope>
    <source>
        <strain evidence="5 6">J45</strain>
    </source>
</reference>
<keyword evidence="2 5" id="KW-0238">DNA-binding</keyword>
<dbReference type="PROSITE" id="PS50949">
    <property type="entry name" value="HTH_GNTR"/>
    <property type="match status" value="1"/>
</dbReference>
<gene>
    <name evidence="5" type="ORF">L618_002300000050</name>
</gene>
<evidence type="ECO:0000256" key="2">
    <source>
        <dbReference type="ARBA" id="ARBA00023125"/>
    </source>
</evidence>
<proteinExistence type="predicted"/>
<dbReference type="PANTHER" id="PTHR43537">
    <property type="entry name" value="TRANSCRIPTIONAL REGULATOR, GNTR FAMILY"/>
    <property type="match status" value="1"/>
</dbReference>
<dbReference type="Proteomes" id="UP000317573">
    <property type="component" value="Unassembled WGS sequence"/>
</dbReference>
<dbReference type="InterPro" id="IPR000524">
    <property type="entry name" value="Tscrpt_reg_HTH_GntR"/>
</dbReference>
<evidence type="ECO:0000313" key="6">
    <source>
        <dbReference type="Proteomes" id="UP000317573"/>
    </source>
</evidence>
<name>A0A562E3F6_RHORH</name>
<dbReference type="InterPro" id="IPR036390">
    <property type="entry name" value="WH_DNA-bd_sf"/>
</dbReference>
<dbReference type="SUPFAM" id="SSF46785">
    <property type="entry name" value="Winged helix' DNA-binding domain"/>
    <property type="match status" value="1"/>
</dbReference>
<evidence type="ECO:0000256" key="1">
    <source>
        <dbReference type="ARBA" id="ARBA00023015"/>
    </source>
</evidence>
<dbReference type="GO" id="GO:0003677">
    <property type="term" value="F:DNA binding"/>
    <property type="evidence" value="ECO:0007669"/>
    <property type="project" value="UniProtKB-KW"/>
</dbReference>
<dbReference type="Gene3D" id="1.10.10.10">
    <property type="entry name" value="Winged helix-like DNA-binding domain superfamily/Winged helix DNA-binding domain"/>
    <property type="match status" value="1"/>
</dbReference>